<keyword evidence="2" id="KW-1185">Reference proteome</keyword>
<evidence type="ECO:0000313" key="1">
    <source>
        <dbReference type="EMBL" id="KAI3819308.1"/>
    </source>
</evidence>
<evidence type="ECO:0000313" key="2">
    <source>
        <dbReference type="Proteomes" id="UP001056120"/>
    </source>
</evidence>
<dbReference type="Proteomes" id="UP001056120">
    <property type="component" value="Linkage Group LG04"/>
</dbReference>
<dbReference type="EMBL" id="CM042021">
    <property type="protein sequence ID" value="KAI3819308.1"/>
    <property type="molecule type" value="Genomic_DNA"/>
</dbReference>
<comment type="caution">
    <text evidence="1">The sequence shown here is derived from an EMBL/GenBank/DDBJ whole genome shotgun (WGS) entry which is preliminary data.</text>
</comment>
<name>A0ACB9JFM6_9ASTR</name>
<accession>A0ACB9JFM6</accession>
<sequence length="95" mass="10161">MEPKRRTPRDTTGDNNETISPNMEQLIAQRVAAAMEQYEANQNSGGGNVAVPAEEVQEVAAQPEVPEMLQAGGAPIKPSYPATPAVSMAQRVQWG</sequence>
<proteinExistence type="predicted"/>
<organism evidence="1 2">
    <name type="scientific">Smallanthus sonchifolius</name>
    <dbReference type="NCBI Taxonomy" id="185202"/>
    <lineage>
        <taxon>Eukaryota</taxon>
        <taxon>Viridiplantae</taxon>
        <taxon>Streptophyta</taxon>
        <taxon>Embryophyta</taxon>
        <taxon>Tracheophyta</taxon>
        <taxon>Spermatophyta</taxon>
        <taxon>Magnoliopsida</taxon>
        <taxon>eudicotyledons</taxon>
        <taxon>Gunneridae</taxon>
        <taxon>Pentapetalae</taxon>
        <taxon>asterids</taxon>
        <taxon>campanulids</taxon>
        <taxon>Asterales</taxon>
        <taxon>Asteraceae</taxon>
        <taxon>Asteroideae</taxon>
        <taxon>Heliantheae alliance</taxon>
        <taxon>Millerieae</taxon>
        <taxon>Smallanthus</taxon>
    </lineage>
</organism>
<reference evidence="1 2" key="2">
    <citation type="journal article" date="2022" name="Mol. Ecol. Resour.">
        <title>The genomes of chicory, endive, great burdock and yacon provide insights into Asteraceae paleo-polyploidization history and plant inulin production.</title>
        <authorList>
            <person name="Fan W."/>
            <person name="Wang S."/>
            <person name="Wang H."/>
            <person name="Wang A."/>
            <person name="Jiang F."/>
            <person name="Liu H."/>
            <person name="Zhao H."/>
            <person name="Xu D."/>
            <person name="Zhang Y."/>
        </authorList>
    </citation>
    <scope>NUCLEOTIDE SEQUENCE [LARGE SCALE GENOMIC DNA]</scope>
    <source>
        <strain evidence="2">cv. Yunnan</strain>
        <tissue evidence="1">Leaves</tissue>
    </source>
</reference>
<reference evidence="2" key="1">
    <citation type="journal article" date="2022" name="Mol. Ecol. Resour.">
        <title>The genomes of chicory, endive, great burdock and yacon provide insights into Asteraceae palaeo-polyploidization history and plant inulin production.</title>
        <authorList>
            <person name="Fan W."/>
            <person name="Wang S."/>
            <person name="Wang H."/>
            <person name="Wang A."/>
            <person name="Jiang F."/>
            <person name="Liu H."/>
            <person name="Zhao H."/>
            <person name="Xu D."/>
            <person name="Zhang Y."/>
        </authorList>
    </citation>
    <scope>NUCLEOTIDE SEQUENCE [LARGE SCALE GENOMIC DNA]</scope>
    <source>
        <strain evidence="2">cv. Yunnan</strain>
    </source>
</reference>
<gene>
    <name evidence="1" type="ORF">L1987_13135</name>
</gene>
<protein>
    <submittedName>
        <fullName evidence="1">Uncharacterized protein</fullName>
    </submittedName>
</protein>